<keyword evidence="6 8" id="KW-0472">Membrane</keyword>
<dbReference type="AlphaFoldDB" id="U4LPI1"/>
<dbReference type="GO" id="GO:0042147">
    <property type="term" value="P:retrograde transport, endosome to Golgi"/>
    <property type="evidence" value="ECO:0007669"/>
    <property type="project" value="TreeGrafter"/>
</dbReference>
<keyword evidence="4 9" id="KW-0732">Signal</keyword>
<dbReference type="InterPro" id="IPR053938">
    <property type="entry name" value="PTM1-like_N"/>
</dbReference>
<feature type="transmembrane region" description="Helical" evidence="8">
    <location>
        <begin position="407"/>
        <end position="424"/>
    </location>
</feature>
<feature type="transmembrane region" description="Helical" evidence="8">
    <location>
        <begin position="181"/>
        <end position="203"/>
    </location>
</feature>
<dbReference type="GO" id="GO:0005794">
    <property type="term" value="C:Golgi apparatus"/>
    <property type="evidence" value="ECO:0007669"/>
    <property type="project" value="TreeGrafter"/>
</dbReference>
<dbReference type="PANTHER" id="PTHR21229">
    <property type="entry name" value="LUNG SEVEN TRANSMEMBRANE RECEPTOR"/>
    <property type="match status" value="1"/>
</dbReference>
<dbReference type="InterPro" id="IPR009637">
    <property type="entry name" value="GPR107/GPR108-like"/>
</dbReference>
<dbReference type="Pfam" id="PF06814">
    <property type="entry name" value="GOST_TM"/>
    <property type="match status" value="1"/>
</dbReference>
<dbReference type="eggNOG" id="KOG2568">
    <property type="taxonomic scope" value="Eukaryota"/>
</dbReference>
<evidence type="ECO:0000256" key="4">
    <source>
        <dbReference type="ARBA" id="ARBA00022729"/>
    </source>
</evidence>
<evidence type="ECO:0000256" key="8">
    <source>
        <dbReference type="SAM" id="Phobius"/>
    </source>
</evidence>
<keyword evidence="5 8" id="KW-1133">Transmembrane helix</keyword>
<feature type="transmembrane region" description="Helical" evidence="8">
    <location>
        <begin position="288"/>
        <end position="306"/>
    </location>
</feature>
<comment type="subcellular location">
    <subcellularLocation>
        <location evidence="1">Membrane</location>
        <topology evidence="1">Multi-pass membrane protein</topology>
    </subcellularLocation>
</comment>
<sequence length="548" mass="60879">MLLSRGLSLATLAVFTAIANATEFLLDASDENSQQCQGMYSRKSWGGNRDAEIVVRFSPTESHDDIVSLTIFEFMDVANLGRYLPGNQVDKEYICTPNNVKENLCQKKDLGKFITLKENATSIYTDAVHLADKKPILYPIKKTGYYCVWAVRYSPNNLEFSAVARFQNSYGELPGAQIPKLAFYGGLTIVYAVIGALWAFLYVQHRRDILPVQNYITAIILFLILEMAITWTYYDYQNNHGQTTMSKILMTIVSVLNAGRNSFSFFLLLIVCMGYGVVKPSLGGLMKWVRVLALLHFVFGVVYSVASLTITPESAGPFVMLVILPLSATLTAFYIWTLNSLKLTMKELEERKQHQKGLMYRRLWWALLISIFVIFGFFFLNSLTFAGTGSPDFVPTHWKTRWFVLDGWLNLVYLANLCTIAYLWRPTANNRRFAMSDEIAQDDEGGFEIASIGGSELDEDEEREGRDKDIERGIPASSVGGGLGGSSAGPSGGAGATVTPGANNTRKQSIDEPIFEVGEGEGWSDGEVMSDSDDGKKGERKGLTGKKD</sequence>
<feature type="compositionally biased region" description="Acidic residues" evidence="7">
    <location>
        <begin position="518"/>
        <end position="532"/>
    </location>
</feature>
<feature type="domain" description="PTM1-like N-terminal" evidence="11">
    <location>
        <begin position="32"/>
        <end position="168"/>
    </location>
</feature>
<evidence type="ECO:0000256" key="1">
    <source>
        <dbReference type="ARBA" id="ARBA00004141"/>
    </source>
</evidence>
<dbReference type="Pfam" id="PF21902">
    <property type="entry name" value="PTM1-like_N"/>
    <property type="match status" value="1"/>
</dbReference>
<proteinExistence type="inferred from homology"/>
<feature type="region of interest" description="Disordered" evidence="7">
    <location>
        <begin position="451"/>
        <end position="548"/>
    </location>
</feature>
<keyword evidence="3 8" id="KW-0812">Transmembrane</keyword>
<dbReference type="EMBL" id="HF935560">
    <property type="protein sequence ID" value="CCX31230.1"/>
    <property type="molecule type" value="Genomic_DNA"/>
</dbReference>
<organism evidence="12 13">
    <name type="scientific">Pyronema omphalodes (strain CBS 100304)</name>
    <name type="common">Pyronema confluens</name>
    <dbReference type="NCBI Taxonomy" id="1076935"/>
    <lineage>
        <taxon>Eukaryota</taxon>
        <taxon>Fungi</taxon>
        <taxon>Dikarya</taxon>
        <taxon>Ascomycota</taxon>
        <taxon>Pezizomycotina</taxon>
        <taxon>Pezizomycetes</taxon>
        <taxon>Pezizales</taxon>
        <taxon>Pyronemataceae</taxon>
        <taxon>Pyronema</taxon>
    </lineage>
</organism>
<feature type="chain" id="PRO_5004651635" evidence="9">
    <location>
        <begin position="22"/>
        <end position="548"/>
    </location>
</feature>
<feature type="transmembrane region" description="Helical" evidence="8">
    <location>
        <begin position="362"/>
        <end position="387"/>
    </location>
</feature>
<dbReference type="InterPro" id="IPR053937">
    <property type="entry name" value="GOST_TM"/>
</dbReference>
<dbReference type="OrthoDB" id="19932at2759"/>
<dbReference type="GO" id="GO:0016020">
    <property type="term" value="C:membrane"/>
    <property type="evidence" value="ECO:0007669"/>
    <property type="project" value="UniProtKB-SubCell"/>
</dbReference>
<protein>
    <submittedName>
        <fullName evidence="12">Similar to Membrane protein PTM1 acc. no. P32857</fullName>
    </submittedName>
</protein>
<evidence type="ECO:0000256" key="9">
    <source>
        <dbReference type="SAM" id="SignalP"/>
    </source>
</evidence>
<accession>U4LPI1</accession>
<feature type="signal peptide" evidence="9">
    <location>
        <begin position="1"/>
        <end position="21"/>
    </location>
</feature>
<feature type="transmembrane region" description="Helical" evidence="8">
    <location>
        <begin position="254"/>
        <end position="276"/>
    </location>
</feature>
<dbReference type="GO" id="GO:0005829">
    <property type="term" value="C:cytosol"/>
    <property type="evidence" value="ECO:0007669"/>
    <property type="project" value="GOC"/>
</dbReference>
<feature type="compositionally biased region" description="Basic and acidic residues" evidence="7">
    <location>
        <begin position="463"/>
        <end position="472"/>
    </location>
</feature>
<dbReference type="Proteomes" id="UP000018144">
    <property type="component" value="Unassembled WGS sequence"/>
</dbReference>
<feature type="transmembrane region" description="Helical" evidence="8">
    <location>
        <begin position="215"/>
        <end position="234"/>
    </location>
</feature>
<feature type="compositionally biased region" description="Gly residues" evidence="7">
    <location>
        <begin position="479"/>
        <end position="495"/>
    </location>
</feature>
<dbReference type="PANTHER" id="PTHR21229:SF1">
    <property type="entry name" value="GH17801P"/>
    <property type="match status" value="1"/>
</dbReference>
<evidence type="ECO:0000256" key="5">
    <source>
        <dbReference type="ARBA" id="ARBA00022989"/>
    </source>
</evidence>
<evidence type="ECO:0000259" key="10">
    <source>
        <dbReference type="Pfam" id="PF06814"/>
    </source>
</evidence>
<keyword evidence="13" id="KW-1185">Reference proteome</keyword>
<dbReference type="OMA" id="TWGFYDF"/>
<evidence type="ECO:0000256" key="6">
    <source>
        <dbReference type="ARBA" id="ARBA00023136"/>
    </source>
</evidence>
<evidence type="ECO:0000259" key="11">
    <source>
        <dbReference type="Pfam" id="PF21902"/>
    </source>
</evidence>
<comment type="similarity">
    <text evidence="2">Belongs to the LU7TM family.</text>
</comment>
<evidence type="ECO:0000313" key="12">
    <source>
        <dbReference type="EMBL" id="CCX31230.1"/>
    </source>
</evidence>
<feature type="domain" description="GOST seven transmembrane" evidence="10">
    <location>
        <begin position="179"/>
        <end position="431"/>
    </location>
</feature>
<evidence type="ECO:0000256" key="7">
    <source>
        <dbReference type="SAM" id="MobiDB-lite"/>
    </source>
</evidence>
<feature type="compositionally biased region" description="Basic and acidic residues" evidence="7">
    <location>
        <begin position="533"/>
        <end position="548"/>
    </location>
</feature>
<evidence type="ECO:0000256" key="2">
    <source>
        <dbReference type="ARBA" id="ARBA00007883"/>
    </source>
</evidence>
<feature type="transmembrane region" description="Helical" evidence="8">
    <location>
        <begin position="318"/>
        <end position="341"/>
    </location>
</feature>
<dbReference type="STRING" id="1076935.U4LPI1"/>
<gene>
    <name evidence="12" type="ORF">PCON_10361</name>
</gene>
<evidence type="ECO:0000256" key="3">
    <source>
        <dbReference type="ARBA" id="ARBA00022692"/>
    </source>
</evidence>
<name>U4LPI1_PYROM</name>
<reference evidence="12 13" key="1">
    <citation type="journal article" date="2013" name="PLoS Genet.">
        <title>The genome and development-dependent transcriptomes of Pyronema confluens: a window into fungal evolution.</title>
        <authorList>
            <person name="Traeger S."/>
            <person name="Altegoer F."/>
            <person name="Freitag M."/>
            <person name="Gabaldon T."/>
            <person name="Kempken F."/>
            <person name="Kumar A."/>
            <person name="Marcet-Houben M."/>
            <person name="Poggeler S."/>
            <person name="Stajich J.E."/>
            <person name="Nowrousian M."/>
        </authorList>
    </citation>
    <scope>NUCLEOTIDE SEQUENCE [LARGE SCALE GENOMIC DNA]</scope>
    <source>
        <strain evidence="13">CBS 100304</strain>
        <tissue evidence="12">Vegetative mycelium</tissue>
    </source>
</reference>
<evidence type="ECO:0000313" key="13">
    <source>
        <dbReference type="Proteomes" id="UP000018144"/>
    </source>
</evidence>